<name>A0A1G2KPH9_9BACT</name>
<accession>A0A1G2KPH9</accession>
<evidence type="ECO:0000256" key="1">
    <source>
        <dbReference type="PROSITE-ProRule" id="PRU00339"/>
    </source>
</evidence>
<dbReference type="InterPro" id="IPR011990">
    <property type="entry name" value="TPR-like_helical_dom_sf"/>
</dbReference>
<proteinExistence type="predicted"/>
<dbReference type="Gene3D" id="1.25.40.10">
    <property type="entry name" value="Tetratricopeptide repeat domain"/>
    <property type="match status" value="1"/>
</dbReference>
<dbReference type="PROSITE" id="PS50005">
    <property type="entry name" value="TPR"/>
    <property type="match status" value="2"/>
</dbReference>
<protein>
    <submittedName>
        <fullName evidence="2">Uncharacterized protein</fullName>
    </submittedName>
</protein>
<sequence length="272" mass="30201">MRALSFFRRKRNTILLALIIAAALSGAVVFSADRIATFAWKNYRAARVALFFVRNDAELASDIGRYYFGLGGYDTELAKRAYGRAIAIEQKIILGHYELSRLYFVEGDHTRALREINTEIRLNPENVRALYVRGLIYGSIGDSEKAAEDFHRFTEWAPTEWAGYNDLSWALVKAGRYHEAGDAIRRALLIAPGAETNPWLWNSLGVAELNAGNGGGAIMSFTNAQTFAAELTEADWRASYPGNDPKDAGSGLHSFRASIDENLRRAEAMPGE</sequence>
<evidence type="ECO:0000313" key="3">
    <source>
        <dbReference type="Proteomes" id="UP000177811"/>
    </source>
</evidence>
<dbReference type="AlphaFoldDB" id="A0A1G2KPH9"/>
<keyword evidence="1" id="KW-0802">TPR repeat</keyword>
<dbReference type="InterPro" id="IPR019734">
    <property type="entry name" value="TPR_rpt"/>
</dbReference>
<dbReference type="SMART" id="SM00028">
    <property type="entry name" value="TPR"/>
    <property type="match status" value="5"/>
</dbReference>
<feature type="repeat" description="TPR" evidence="1">
    <location>
        <begin position="127"/>
        <end position="160"/>
    </location>
</feature>
<organism evidence="2 3">
    <name type="scientific">Candidatus Sungbacteria bacterium RIFCSPHIGHO2_02_FULL_51_29</name>
    <dbReference type="NCBI Taxonomy" id="1802273"/>
    <lineage>
        <taxon>Bacteria</taxon>
        <taxon>Candidatus Sungiibacteriota</taxon>
    </lineage>
</organism>
<comment type="caution">
    <text evidence="2">The sequence shown here is derived from an EMBL/GenBank/DDBJ whole genome shotgun (WGS) entry which is preliminary data.</text>
</comment>
<dbReference type="Pfam" id="PF13432">
    <property type="entry name" value="TPR_16"/>
    <property type="match status" value="1"/>
</dbReference>
<feature type="repeat" description="TPR" evidence="1">
    <location>
        <begin position="93"/>
        <end position="126"/>
    </location>
</feature>
<evidence type="ECO:0000313" key="2">
    <source>
        <dbReference type="EMBL" id="OHA01295.1"/>
    </source>
</evidence>
<dbReference type="Proteomes" id="UP000177811">
    <property type="component" value="Unassembled WGS sequence"/>
</dbReference>
<dbReference type="Pfam" id="PF13181">
    <property type="entry name" value="TPR_8"/>
    <property type="match status" value="1"/>
</dbReference>
<gene>
    <name evidence="2" type="ORF">A3C16_02000</name>
</gene>
<dbReference type="EMBL" id="MHQL01000066">
    <property type="protein sequence ID" value="OHA01295.1"/>
    <property type="molecule type" value="Genomic_DNA"/>
</dbReference>
<dbReference type="SUPFAM" id="SSF48452">
    <property type="entry name" value="TPR-like"/>
    <property type="match status" value="1"/>
</dbReference>
<reference evidence="2 3" key="1">
    <citation type="journal article" date="2016" name="Nat. Commun.">
        <title>Thousands of microbial genomes shed light on interconnected biogeochemical processes in an aquifer system.</title>
        <authorList>
            <person name="Anantharaman K."/>
            <person name="Brown C.T."/>
            <person name="Hug L.A."/>
            <person name="Sharon I."/>
            <person name="Castelle C.J."/>
            <person name="Probst A.J."/>
            <person name="Thomas B.C."/>
            <person name="Singh A."/>
            <person name="Wilkins M.J."/>
            <person name="Karaoz U."/>
            <person name="Brodie E.L."/>
            <person name="Williams K.H."/>
            <person name="Hubbard S.S."/>
            <person name="Banfield J.F."/>
        </authorList>
    </citation>
    <scope>NUCLEOTIDE SEQUENCE [LARGE SCALE GENOMIC DNA]</scope>
</reference>